<dbReference type="OrthoDB" id="377733at2759"/>
<dbReference type="SUPFAM" id="SSF56784">
    <property type="entry name" value="HAD-like"/>
    <property type="match status" value="1"/>
</dbReference>
<proteinExistence type="inferred from homology"/>
<organism evidence="20 21">
    <name type="scientific">Dibothriocephalus latus</name>
    <name type="common">Fish tapeworm</name>
    <name type="synonym">Diphyllobothrium latum</name>
    <dbReference type="NCBI Taxonomy" id="60516"/>
    <lineage>
        <taxon>Eukaryota</taxon>
        <taxon>Metazoa</taxon>
        <taxon>Spiralia</taxon>
        <taxon>Lophotrochozoa</taxon>
        <taxon>Platyhelminthes</taxon>
        <taxon>Cestoda</taxon>
        <taxon>Eucestoda</taxon>
        <taxon>Diphyllobothriidea</taxon>
        <taxon>Diphyllobothriidae</taxon>
        <taxon>Dibothriocephalus</taxon>
    </lineage>
</organism>
<dbReference type="GO" id="GO:0046872">
    <property type="term" value="F:metal ion binding"/>
    <property type="evidence" value="ECO:0007669"/>
    <property type="project" value="UniProtKB-KW"/>
</dbReference>
<feature type="transmembrane region" description="Helical" evidence="17">
    <location>
        <begin position="276"/>
        <end position="298"/>
    </location>
</feature>
<evidence type="ECO:0000256" key="9">
    <source>
        <dbReference type="ARBA" id="ARBA00022741"/>
    </source>
</evidence>
<evidence type="ECO:0000256" key="5">
    <source>
        <dbReference type="ARBA" id="ARBA00022475"/>
    </source>
</evidence>
<evidence type="ECO:0000256" key="11">
    <source>
        <dbReference type="ARBA" id="ARBA00022842"/>
    </source>
</evidence>
<keyword evidence="7 17" id="KW-0812">Transmembrane</keyword>
<dbReference type="SUPFAM" id="SSF81660">
    <property type="entry name" value="Metal cation-transporting ATPase, ATP-binding domain N"/>
    <property type="match status" value="1"/>
</dbReference>
<comment type="subcellular location">
    <subcellularLocation>
        <location evidence="2">Cell membrane</location>
    </subcellularLocation>
    <subcellularLocation>
        <location evidence="1">Membrane</location>
        <topology evidence="1">Multi-pass membrane protein</topology>
    </subcellularLocation>
</comment>
<evidence type="ECO:0000259" key="18">
    <source>
        <dbReference type="Pfam" id="PF00122"/>
    </source>
</evidence>
<evidence type="ECO:0000256" key="4">
    <source>
        <dbReference type="ARBA" id="ARBA00012189"/>
    </source>
</evidence>
<dbReference type="AlphaFoldDB" id="A0A3P6U7W1"/>
<comment type="catalytic activity">
    <reaction evidence="16">
        <text>a 1,2-diacyl-sn-glycero-3-phospho-L-serine(out) + ATP + H2O = a 1,2-diacyl-sn-glycero-3-phospho-L-serine(in) + ADP + phosphate + H(+)</text>
        <dbReference type="Rhea" id="RHEA:38567"/>
        <dbReference type="ChEBI" id="CHEBI:15377"/>
        <dbReference type="ChEBI" id="CHEBI:15378"/>
        <dbReference type="ChEBI" id="CHEBI:30616"/>
        <dbReference type="ChEBI" id="CHEBI:43474"/>
        <dbReference type="ChEBI" id="CHEBI:57262"/>
        <dbReference type="ChEBI" id="CHEBI:456216"/>
    </reaction>
    <physiologicalReaction direction="left-to-right" evidence="16">
        <dbReference type="Rhea" id="RHEA:38568"/>
    </physiologicalReaction>
</comment>
<dbReference type="SUPFAM" id="SSF81653">
    <property type="entry name" value="Calcium ATPase, transduction domain A"/>
    <property type="match status" value="1"/>
</dbReference>
<comment type="similarity">
    <text evidence="3">Belongs to the cation transport ATPase (P-type) (TC 3.A.3) family. Type IV subfamily.</text>
</comment>
<keyword evidence="10" id="KW-0067">ATP-binding</keyword>
<evidence type="ECO:0000313" key="21">
    <source>
        <dbReference type="Proteomes" id="UP000281553"/>
    </source>
</evidence>
<dbReference type="GO" id="GO:0005802">
    <property type="term" value="C:trans-Golgi network"/>
    <property type="evidence" value="ECO:0007669"/>
    <property type="project" value="TreeGrafter"/>
</dbReference>
<dbReference type="GO" id="GO:0140326">
    <property type="term" value="F:ATPase-coupled intramembrane lipid transporter activity"/>
    <property type="evidence" value="ECO:0007669"/>
    <property type="project" value="UniProtKB-EC"/>
</dbReference>
<keyword evidence="21" id="KW-1185">Reference proteome</keyword>
<reference evidence="20 21" key="1">
    <citation type="submission" date="2018-11" db="EMBL/GenBank/DDBJ databases">
        <authorList>
            <consortium name="Pathogen Informatics"/>
        </authorList>
    </citation>
    <scope>NUCLEOTIDE SEQUENCE [LARGE SCALE GENOMIC DNA]</scope>
</reference>
<evidence type="ECO:0000256" key="15">
    <source>
        <dbReference type="ARBA" id="ARBA00034036"/>
    </source>
</evidence>
<dbReference type="InterPro" id="IPR001757">
    <property type="entry name" value="P_typ_ATPase"/>
</dbReference>
<dbReference type="GO" id="GO:0005524">
    <property type="term" value="F:ATP binding"/>
    <property type="evidence" value="ECO:0007669"/>
    <property type="project" value="UniProtKB-KW"/>
</dbReference>
<comment type="catalytic activity">
    <reaction evidence="15">
        <text>ATP + H2O + phospholipidSide 1 = ADP + phosphate + phospholipidSide 2.</text>
        <dbReference type="EC" id="7.6.2.1"/>
    </reaction>
</comment>
<dbReference type="InterPro" id="IPR059000">
    <property type="entry name" value="ATPase_P-type_domA"/>
</dbReference>
<keyword evidence="6" id="KW-0597">Phosphoprotein</keyword>
<keyword evidence="12" id="KW-1278">Translocase</keyword>
<dbReference type="SUPFAM" id="SSF81665">
    <property type="entry name" value="Calcium ATPase, transmembrane domain M"/>
    <property type="match status" value="1"/>
</dbReference>
<evidence type="ECO:0000256" key="14">
    <source>
        <dbReference type="ARBA" id="ARBA00023136"/>
    </source>
</evidence>
<keyword evidence="5" id="KW-1003">Cell membrane</keyword>
<dbReference type="NCBIfam" id="TIGR01494">
    <property type="entry name" value="ATPase_P-type"/>
    <property type="match status" value="1"/>
</dbReference>
<feature type="domain" description="P-type ATPase N-terminal" evidence="19">
    <location>
        <begin position="19"/>
        <end position="81"/>
    </location>
</feature>
<evidence type="ECO:0000256" key="8">
    <source>
        <dbReference type="ARBA" id="ARBA00022723"/>
    </source>
</evidence>
<dbReference type="Pfam" id="PF00122">
    <property type="entry name" value="E1-E2_ATPase"/>
    <property type="match status" value="1"/>
</dbReference>
<dbReference type="Gene3D" id="2.70.150.10">
    <property type="entry name" value="Calcium-transporting ATPase, cytoplasmic transduction domain A"/>
    <property type="match status" value="1"/>
</dbReference>
<dbReference type="EC" id="7.6.2.1" evidence="4"/>
<evidence type="ECO:0000256" key="6">
    <source>
        <dbReference type="ARBA" id="ARBA00022553"/>
    </source>
</evidence>
<evidence type="ECO:0000256" key="7">
    <source>
        <dbReference type="ARBA" id="ARBA00022692"/>
    </source>
</evidence>
<dbReference type="Gene3D" id="3.40.1110.10">
    <property type="entry name" value="Calcium-transporting ATPase, cytoplasmic domain N"/>
    <property type="match status" value="1"/>
</dbReference>
<dbReference type="Pfam" id="PF13246">
    <property type="entry name" value="Cation_ATPase"/>
    <property type="match status" value="1"/>
</dbReference>
<dbReference type="Pfam" id="PF16209">
    <property type="entry name" value="PhoLip_ATPase_N"/>
    <property type="match status" value="1"/>
</dbReference>
<dbReference type="InterPro" id="IPR008250">
    <property type="entry name" value="ATPase_P-typ_transduc_dom_A_sf"/>
</dbReference>
<dbReference type="InterPro" id="IPR023298">
    <property type="entry name" value="ATPase_P-typ_TM_dom_sf"/>
</dbReference>
<keyword evidence="13 17" id="KW-1133">Transmembrane helix</keyword>
<dbReference type="FunFam" id="3.40.1110.10:FF:000087">
    <property type="entry name" value="Phospholipid-transporting ATPase"/>
    <property type="match status" value="1"/>
</dbReference>
<dbReference type="InterPro" id="IPR036412">
    <property type="entry name" value="HAD-like_sf"/>
</dbReference>
<dbReference type="InterPro" id="IPR032631">
    <property type="entry name" value="P-type_ATPase_N"/>
</dbReference>
<dbReference type="GO" id="GO:0045332">
    <property type="term" value="P:phospholipid translocation"/>
    <property type="evidence" value="ECO:0007669"/>
    <property type="project" value="TreeGrafter"/>
</dbReference>
<feature type="transmembrane region" description="Helical" evidence="17">
    <location>
        <begin position="318"/>
        <end position="342"/>
    </location>
</feature>
<dbReference type="FunFam" id="2.70.150.10:FF:000021">
    <property type="entry name" value="Phospholipid-transporting ATPase"/>
    <property type="match status" value="1"/>
</dbReference>
<dbReference type="InterPro" id="IPR023214">
    <property type="entry name" value="HAD_sf"/>
</dbReference>
<evidence type="ECO:0000256" key="3">
    <source>
        <dbReference type="ARBA" id="ARBA00008109"/>
    </source>
</evidence>
<keyword evidence="14 17" id="KW-0472">Membrane</keyword>
<dbReference type="Proteomes" id="UP000281553">
    <property type="component" value="Unassembled WGS sequence"/>
</dbReference>
<evidence type="ECO:0000256" key="10">
    <source>
        <dbReference type="ARBA" id="ARBA00022840"/>
    </source>
</evidence>
<keyword evidence="11" id="KW-0460">Magnesium</keyword>
<dbReference type="EMBL" id="UYRU01044700">
    <property type="protein sequence ID" value="VDK87470.1"/>
    <property type="molecule type" value="Genomic_DNA"/>
</dbReference>
<dbReference type="GO" id="GO:0016887">
    <property type="term" value="F:ATP hydrolysis activity"/>
    <property type="evidence" value="ECO:0007669"/>
    <property type="project" value="InterPro"/>
</dbReference>
<keyword evidence="8" id="KW-0479">Metal-binding</keyword>
<evidence type="ECO:0000256" key="12">
    <source>
        <dbReference type="ARBA" id="ARBA00022967"/>
    </source>
</evidence>
<evidence type="ECO:0000259" key="19">
    <source>
        <dbReference type="Pfam" id="PF16209"/>
    </source>
</evidence>
<sequence length="628" mass="70848">MSIIQMTQAGFAEAQRFIHVNTNKANDFCSNKISTSKYSVWTFLPKFLFEQFRRYINLFFLFVAACQQIPGVSPTGRYTTIIPLSFILLVSAVKEVFEDLRRHTADRRTNSTKTLVLRENKWQKMQWMHIKVGDIVEVRNNEGIPADLLLLDSSLRGGACYIETSNIDGETNLKLKQSLPPTTNLLDSLQLSGLRLSICCGVPVRELDKFVGTLWLPDNTSFSIGLNQLLLRGSYLKNTEWIYGTVLYTGHETKIMLNSSVAPLKRSTIDVQINKYILFLLGGMSFLIIFTTVGNLIWTASYGSALWYLGDTSITLRSSVFIVITAFILFHTLIPISLPVTLDVVRLIQAQFISLDREMYDEESNTPAVARTSNLNEDLGQSLEEQIVKRDADVDFFFTTLALCHTVVPERTGEWENRPVLVYRASSPDEKALVEASSQLGYVFTERDADSITLEVQGEPMVFKILNVLEFTSSRKRMSVIVKDPEDRILLLVKGADSVIYERLSPKSAYVTETVDHLRVFARAGLRTLCIAYAEIEPEIYEEWRLRYHLASTTIVDRENALAAMADEIERNLLLMGVTAIEDKLQDEVPGTIAYLQAAGISIWLLTGDKLETAVNIGECTAFIKCLR</sequence>
<accession>A0A3P6U7W1</accession>
<dbReference type="Gene3D" id="3.40.50.1000">
    <property type="entry name" value="HAD superfamily/HAD-like"/>
    <property type="match status" value="1"/>
</dbReference>
<protein>
    <recommendedName>
        <fullName evidence="4">P-type phospholipid transporter</fullName>
        <ecNumber evidence="4">7.6.2.1</ecNumber>
    </recommendedName>
</protein>
<evidence type="ECO:0000256" key="1">
    <source>
        <dbReference type="ARBA" id="ARBA00004141"/>
    </source>
</evidence>
<name>A0A3P6U7W1_DIBLA</name>
<gene>
    <name evidence="20" type="ORF">DILT_LOCUS4026</name>
</gene>
<dbReference type="PANTHER" id="PTHR24092">
    <property type="entry name" value="PROBABLE PHOSPHOLIPID-TRANSPORTING ATPASE"/>
    <property type="match status" value="1"/>
</dbReference>
<evidence type="ECO:0000256" key="2">
    <source>
        <dbReference type="ARBA" id="ARBA00004236"/>
    </source>
</evidence>
<keyword evidence="9" id="KW-0547">Nucleotide-binding</keyword>
<evidence type="ECO:0000256" key="16">
    <source>
        <dbReference type="ARBA" id="ARBA00051303"/>
    </source>
</evidence>
<evidence type="ECO:0000256" key="13">
    <source>
        <dbReference type="ARBA" id="ARBA00022989"/>
    </source>
</evidence>
<dbReference type="GO" id="GO:0005886">
    <property type="term" value="C:plasma membrane"/>
    <property type="evidence" value="ECO:0007669"/>
    <property type="project" value="UniProtKB-SubCell"/>
</dbReference>
<evidence type="ECO:0000256" key="17">
    <source>
        <dbReference type="SAM" id="Phobius"/>
    </source>
</evidence>
<evidence type="ECO:0000313" key="20">
    <source>
        <dbReference type="EMBL" id="VDK87470.1"/>
    </source>
</evidence>
<dbReference type="InterPro" id="IPR023299">
    <property type="entry name" value="ATPase_P-typ_cyto_dom_N"/>
</dbReference>
<dbReference type="PANTHER" id="PTHR24092:SF150">
    <property type="entry name" value="PHOSPHOLIPID-TRANSPORTING ATPASE"/>
    <property type="match status" value="1"/>
</dbReference>
<feature type="domain" description="P-type ATPase A" evidence="18">
    <location>
        <begin position="110"/>
        <end position="176"/>
    </location>
</feature>